<dbReference type="Proteomes" id="UP000035088">
    <property type="component" value="Unassembled WGS sequence"/>
</dbReference>
<reference evidence="2 3" key="1">
    <citation type="submission" date="2011-11" db="EMBL/GenBank/DDBJ databases">
        <title>Whole genome shotgun sequence of Gordonia araii NBRC 100433.</title>
        <authorList>
            <person name="Yoshida Y."/>
            <person name="Hosoyama A."/>
            <person name="Tsuchikane K."/>
            <person name="Katsumata H."/>
            <person name="Yamazaki S."/>
            <person name="Fujita N."/>
        </authorList>
    </citation>
    <scope>NUCLEOTIDE SEQUENCE [LARGE SCALE GENOMIC DNA]</scope>
    <source>
        <strain evidence="2 3">NBRC 100433</strain>
    </source>
</reference>
<evidence type="ECO:0000313" key="2">
    <source>
        <dbReference type="EMBL" id="GAB10480.1"/>
    </source>
</evidence>
<organism evidence="2 3">
    <name type="scientific">Gordonia araii NBRC 100433</name>
    <dbReference type="NCBI Taxonomy" id="1073574"/>
    <lineage>
        <taxon>Bacteria</taxon>
        <taxon>Bacillati</taxon>
        <taxon>Actinomycetota</taxon>
        <taxon>Actinomycetes</taxon>
        <taxon>Mycobacteriales</taxon>
        <taxon>Gordoniaceae</taxon>
        <taxon>Gordonia</taxon>
    </lineage>
</organism>
<proteinExistence type="predicted"/>
<dbReference type="Pfam" id="PF20091">
    <property type="entry name" value="Abhydrolase_10"/>
    <property type="match status" value="1"/>
</dbReference>
<evidence type="ECO:0000259" key="1">
    <source>
        <dbReference type="Pfam" id="PF20091"/>
    </source>
</evidence>
<dbReference type="InterPro" id="IPR045394">
    <property type="entry name" value="Abhydrolase_dom"/>
</dbReference>
<accession>G7H3Q5</accession>
<sequence length="444" mass="45965">MEFAELTGGGGHSLMSATPGPDLAAHGYTETEYAAKGVVPGLSPDGAAPPAAFTTRILVRRPAAPEKFSGTLVVEWLNVSSGADAAPEYTYVAGELVRAGHAWAGVSAQYTGVEGGTGSVGVDTGPSGLAAKDPQRYAGMHHPGDAYCYDIFAAVGAALRNGGGPLAGLGVDRALAVGESQSAMALTTYVRSFAAAHQVFDGYLIHSRAVAGLPLGEVGAPADIAEAFDGPPATIPDIGTPVFIVQTETDVLTNFRFVLARQPDTDLLRIWEVAGSSHADLAQIGPFEEYLGCPDPVNRGQQRFVLRAALRHLDSWARGGPPPPIAEPLKVVGGDSDELSFAVDDVGNVVGGVRTPCVDVPTQVLSGVVSEPVSRICLLFGSTKPIPDDALAARYGSSREYLTAYAAATDTAISAGFALAEDRDEILADANRYLLPESVAADHD</sequence>
<name>G7H3Q5_9ACTN</name>
<keyword evidence="3" id="KW-1185">Reference proteome</keyword>
<dbReference type="AlphaFoldDB" id="G7H3Q5"/>
<dbReference type="EMBL" id="BAEE01000057">
    <property type="protein sequence ID" value="GAB10480.1"/>
    <property type="molecule type" value="Genomic_DNA"/>
</dbReference>
<comment type="caution">
    <text evidence="2">The sequence shown here is derived from an EMBL/GenBank/DDBJ whole genome shotgun (WGS) entry which is preliminary data.</text>
</comment>
<gene>
    <name evidence="2" type="ORF">GOARA_057_00040</name>
</gene>
<evidence type="ECO:0000313" key="3">
    <source>
        <dbReference type="Proteomes" id="UP000035088"/>
    </source>
</evidence>
<dbReference type="STRING" id="1073574.GOARA_057_00040"/>
<protein>
    <recommendedName>
        <fullName evidence="1">Alpha/beta hydrolase domain-containing protein</fullName>
    </recommendedName>
</protein>
<feature type="domain" description="Alpha/beta hydrolase" evidence="1">
    <location>
        <begin position="10"/>
        <end position="428"/>
    </location>
</feature>
<dbReference type="RefSeq" id="WP_007322555.1">
    <property type="nucleotide sequence ID" value="NZ_BAEE01000057.1"/>
</dbReference>